<dbReference type="EMBL" id="CP080764">
    <property type="protein sequence ID" value="QYY41990.1"/>
    <property type="molecule type" value="Genomic_DNA"/>
</dbReference>
<proteinExistence type="predicted"/>
<name>A0A1G7YFJ5_ANETH</name>
<dbReference type="RefSeq" id="WP_091260134.1">
    <property type="nucleotide sequence ID" value="NZ_CP080764.1"/>
</dbReference>
<dbReference type="AlphaFoldDB" id="A0A1G7YFJ5"/>
<evidence type="ECO:0000313" key="3">
    <source>
        <dbReference type="Proteomes" id="UP000198956"/>
    </source>
</evidence>
<reference evidence="2 3" key="1">
    <citation type="submission" date="2016-10" db="EMBL/GenBank/DDBJ databases">
        <authorList>
            <person name="de Groot N.N."/>
        </authorList>
    </citation>
    <scope>NUCLEOTIDE SEQUENCE [LARGE SCALE GENOMIC DNA]</scope>
    <source>
        <strain evidence="2 3">L 420-91</strain>
    </source>
</reference>
<accession>A0A1G7YFJ5</accession>
<keyword evidence="4" id="KW-1185">Reference proteome</keyword>
<dbReference type="OrthoDB" id="2614898at2"/>
<dbReference type="InterPro" id="IPR020139">
    <property type="entry name" value="DUF2642"/>
</dbReference>
<dbReference type="EMBL" id="FNDE01000006">
    <property type="protein sequence ID" value="SDG95332.1"/>
    <property type="molecule type" value="Genomic_DNA"/>
</dbReference>
<reference evidence="1 4" key="2">
    <citation type="submission" date="2021-08" db="EMBL/GenBank/DDBJ databases">
        <title>Complete genome sequence of the strain Aneurinibacillus thermoaerophilus CCM 8960.</title>
        <authorList>
            <person name="Musilova J."/>
            <person name="Kourilova X."/>
            <person name="Pernicova I."/>
            <person name="Bezdicek M."/>
            <person name="Lengerova M."/>
            <person name="Obruca S."/>
            <person name="Sedlar K."/>
        </authorList>
    </citation>
    <scope>NUCLEOTIDE SEQUENCE [LARGE SCALE GENOMIC DNA]</scope>
    <source>
        <strain evidence="1 4">CCM 8960</strain>
    </source>
</reference>
<dbReference type="GeneID" id="97142502"/>
<gene>
    <name evidence="1" type="ORF">K3F53_14055</name>
    <name evidence="2" type="ORF">SAMN04489735_1006124</name>
</gene>
<dbReference type="Pfam" id="PF10842">
    <property type="entry name" value="DUF2642"/>
    <property type="match status" value="1"/>
</dbReference>
<sequence length="152" mass="17559">MYYPSYSHGVYPYNAYPYHAYPMPNGYDFYSVSNQAQYKLPERKKTTAQKEATPEKVVITNGELISKEEPTFGELISKEGSPLKEESTSKKSNTFTKRLLNHLNQRKGKNISVATPIKEIQGKLEEVFPDYILVNMDGQHYHIRWEGIVYIS</sequence>
<protein>
    <submittedName>
        <fullName evidence="1">YuzF family protein</fullName>
    </submittedName>
</protein>
<organism evidence="2 3">
    <name type="scientific">Aneurinibacillus thermoaerophilus</name>
    <dbReference type="NCBI Taxonomy" id="143495"/>
    <lineage>
        <taxon>Bacteria</taxon>
        <taxon>Bacillati</taxon>
        <taxon>Bacillota</taxon>
        <taxon>Bacilli</taxon>
        <taxon>Bacillales</taxon>
        <taxon>Paenibacillaceae</taxon>
        <taxon>Aneurinibacillus group</taxon>
        <taxon>Aneurinibacillus</taxon>
    </lineage>
</organism>
<evidence type="ECO:0000313" key="4">
    <source>
        <dbReference type="Proteomes" id="UP000826616"/>
    </source>
</evidence>
<evidence type="ECO:0000313" key="1">
    <source>
        <dbReference type="EMBL" id="QYY41990.1"/>
    </source>
</evidence>
<dbReference type="Proteomes" id="UP000826616">
    <property type="component" value="Chromosome"/>
</dbReference>
<evidence type="ECO:0000313" key="2">
    <source>
        <dbReference type="EMBL" id="SDG95332.1"/>
    </source>
</evidence>
<dbReference type="Proteomes" id="UP000198956">
    <property type="component" value="Unassembled WGS sequence"/>
</dbReference>